<evidence type="ECO:0000313" key="2">
    <source>
        <dbReference type="Proteomes" id="UP000320547"/>
    </source>
</evidence>
<accession>A0A562UT96</accession>
<name>A0A562UT96_9SPHN</name>
<gene>
    <name evidence="1" type="ORF">JN10_0435</name>
</gene>
<dbReference type="EMBL" id="VLLK01000001">
    <property type="protein sequence ID" value="TWJ08817.1"/>
    <property type="molecule type" value="Genomic_DNA"/>
</dbReference>
<dbReference type="STRING" id="476157.GCA_001663155_00308"/>
<dbReference type="RefSeq" id="WP_157092814.1">
    <property type="nucleotide sequence ID" value="NZ_CP015963.1"/>
</dbReference>
<sequence length="46" mass="4969">MSKVISLTRAVRLSDKVAEARLEVIRVTLVTTCAVALIAADRALPF</sequence>
<proteinExistence type="predicted"/>
<protein>
    <submittedName>
        <fullName evidence="1">Uncharacterized protein</fullName>
    </submittedName>
</protein>
<dbReference type="AlphaFoldDB" id="A0A562UT96"/>
<evidence type="ECO:0000313" key="1">
    <source>
        <dbReference type="EMBL" id="TWJ08817.1"/>
    </source>
</evidence>
<organism evidence="1 2">
    <name type="scientific">Altererythrobacter ishigakiensis</name>
    <dbReference type="NCBI Taxonomy" id="476157"/>
    <lineage>
        <taxon>Bacteria</taxon>
        <taxon>Pseudomonadati</taxon>
        <taxon>Pseudomonadota</taxon>
        <taxon>Alphaproteobacteria</taxon>
        <taxon>Sphingomonadales</taxon>
        <taxon>Erythrobacteraceae</taxon>
        <taxon>Altererythrobacter</taxon>
    </lineage>
</organism>
<reference evidence="1 2" key="1">
    <citation type="submission" date="2019-07" db="EMBL/GenBank/DDBJ databases">
        <title>Genomic Encyclopedia of Archaeal and Bacterial Type Strains, Phase II (KMG-II): from individual species to whole genera.</title>
        <authorList>
            <person name="Goeker M."/>
        </authorList>
    </citation>
    <scope>NUCLEOTIDE SEQUENCE [LARGE SCALE GENOMIC DNA]</scope>
    <source>
        <strain evidence="1 2">ATCC BAA-2084</strain>
    </source>
</reference>
<keyword evidence="2" id="KW-1185">Reference proteome</keyword>
<dbReference type="Proteomes" id="UP000320547">
    <property type="component" value="Unassembled WGS sequence"/>
</dbReference>
<comment type="caution">
    <text evidence="1">The sequence shown here is derived from an EMBL/GenBank/DDBJ whole genome shotgun (WGS) entry which is preliminary data.</text>
</comment>